<keyword evidence="1" id="KW-0812">Transmembrane</keyword>
<keyword evidence="3" id="KW-1185">Reference proteome</keyword>
<sequence length="68" mass="7491">MYMFTTSAPIIGIAVIIITMTISFAALLNEAGPGLNPFVLLLPRLILLGNMVLCIRYQWTLCDICGKF</sequence>
<feature type="transmembrane region" description="Helical" evidence="1">
    <location>
        <begin position="40"/>
        <end position="59"/>
    </location>
</feature>
<accession>A0A444V3F1</accession>
<keyword evidence="1" id="KW-0472">Membrane</keyword>
<gene>
    <name evidence="2" type="ORF">EOD39_17431</name>
</gene>
<feature type="transmembrane region" description="Helical" evidence="1">
    <location>
        <begin position="6"/>
        <end position="28"/>
    </location>
</feature>
<dbReference type="AlphaFoldDB" id="A0A444V3F1"/>
<dbReference type="Proteomes" id="UP000289886">
    <property type="component" value="Unassembled WGS sequence"/>
</dbReference>
<name>A0A444V3F1_ACIRT</name>
<evidence type="ECO:0000313" key="2">
    <source>
        <dbReference type="EMBL" id="RXM94942.1"/>
    </source>
</evidence>
<comment type="caution">
    <text evidence="2">The sequence shown here is derived from an EMBL/GenBank/DDBJ whole genome shotgun (WGS) entry which is preliminary data.</text>
</comment>
<reference evidence="2 3" key="1">
    <citation type="submission" date="2019-01" db="EMBL/GenBank/DDBJ databases">
        <title>Draft Genome and Complete Hox-Cluster Characterization of the Sterlet Sturgeon (Acipenser ruthenus).</title>
        <authorList>
            <person name="Wei Q."/>
        </authorList>
    </citation>
    <scope>NUCLEOTIDE SEQUENCE [LARGE SCALE GENOMIC DNA]</scope>
    <source>
        <strain evidence="2">WHYD16114868_AA</strain>
        <tissue evidence="2">Blood</tissue>
    </source>
</reference>
<evidence type="ECO:0000256" key="1">
    <source>
        <dbReference type="SAM" id="Phobius"/>
    </source>
</evidence>
<keyword evidence="1" id="KW-1133">Transmembrane helix</keyword>
<evidence type="ECO:0000313" key="3">
    <source>
        <dbReference type="Proteomes" id="UP000289886"/>
    </source>
</evidence>
<protein>
    <submittedName>
        <fullName evidence="2">Uncharacterized protein</fullName>
    </submittedName>
</protein>
<dbReference type="EMBL" id="SCEB01002834">
    <property type="protein sequence ID" value="RXM94942.1"/>
    <property type="molecule type" value="Genomic_DNA"/>
</dbReference>
<proteinExistence type="predicted"/>
<organism evidence="2 3">
    <name type="scientific">Acipenser ruthenus</name>
    <name type="common">Sterlet sturgeon</name>
    <dbReference type="NCBI Taxonomy" id="7906"/>
    <lineage>
        <taxon>Eukaryota</taxon>
        <taxon>Metazoa</taxon>
        <taxon>Chordata</taxon>
        <taxon>Craniata</taxon>
        <taxon>Vertebrata</taxon>
        <taxon>Euteleostomi</taxon>
        <taxon>Actinopterygii</taxon>
        <taxon>Chondrostei</taxon>
        <taxon>Acipenseriformes</taxon>
        <taxon>Acipenseridae</taxon>
        <taxon>Acipenser</taxon>
    </lineage>
</organism>